<comment type="caution">
    <text evidence="1">The sequence shown here is derived from an EMBL/GenBank/DDBJ whole genome shotgun (WGS) entry which is preliminary data.</text>
</comment>
<dbReference type="InterPro" id="IPR016918">
    <property type="entry name" value="UCP029394"/>
</dbReference>
<keyword evidence="2" id="KW-1185">Reference proteome</keyword>
<evidence type="ECO:0000313" key="1">
    <source>
        <dbReference type="EMBL" id="MEO2217808.1"/>
    </source>
</evidence>
<dbReference type="SUPFAM" id="SSF54427">
    <property type="entry name" value="NTF2-like"/>
    <property type="match status" value="1"/>
</dbReference>
<gene>
    <name evidence="1" type="ORF">ABGV49_12150</name>
</gene>
<dbReference type="EMBL" id="JBDOJC010000001">
    <property type="protein sequence ID" value="MEO2217808.1"/>
    <property type="molecule type" value="Genomic_DNA"/>
</dbReference>
<proteinExistence type="predicted"/>
<dbReference type="InterPro" id="IPR032710">
    <property type="entry name" value="NTF2-like_dom_sf"/>
</dbReference>
<protein>
    <recommendedName>
        <fullName evidence="3">DUF4440 domain-containing protein</fullName>
    </recommendedName>
</protein>
<accession>A0ABV0FCJ2</accession>
<dbReference type="Gene3D" id="3.10.450.50">
    <property type="match status" value="1"/>
</dbReference>
<dbReference type="PIRSF" id="PIRSF029394">
    <property type="entry name" value="UCP029394"/>
    <property type="match status" value="1"/>
</dbReference>
<name>A0ABV0FCJ2_9NEIS</name>
<evidence type="ECO:0000313" key="2">
    <source>
        <dbReference type="Proteomes" id="UP001455709"/>
    </source>
</evidence>
<organism evidence="1 2">
    <name type="scientific">Chromobacterium vaccinii</name>
    <dbReference type="NCBI Taxonomy" id="1108595"/>
    <lineage>
        <taxon>Bacteria</taxon>
        <taxon>Pseudomonadati</taxon>
        <taxon>Pseudomonadota</taxon>
        <taxon>Betaproteobacteria</taxon>
        <taxon>Neisseriales</taxon>
        <taxon>Chromobacteriaceae</taxon>
        <taxon>Chromobacterium</taxon>
    </lineage>
</organism>
<sequence>MMRNDELAVWAQVRGTLAQIAGWLGDGPHGEEALAELMAGFDAGFAMVAPSGARLDWQGLRAFFQGAAGSRPGLEIALERMTLLMGDGDAATVAYYETQTLGDGSGNSRHATAVLFRDGTNWRWRHLQETGEAVWPPR</sequence>
<dbReference type="Proteomes" id="UP001455709">
    <property type="component" value="Unassembled WGS sequence"/>
</dbReference>
<reference evidence="1 2" key="1">
    <citation type="submission" date="2024-05" db="EMBL/GenBank/DDBJ databases">
        <authorList>
            <person name="De Oliveira J.P."/>
            <person name="Noriler S.A."/>
            <person name="De Oliveira A.G."/>
            <person name="Sipoli D.S."/>
        </authorList>
    </citation>
    <scope>NUCLEOTIDE SEQUENCE [LARGE SCALE GENOMIC DNA]</scope>
    <source>
        <strain evidence="1 2">LABIM189</strain>
    </source>
</reference>
<dbReference type="RefSeq" id="WP_347370881.1">
    <property type="nucleotide sequence ID" value="NZ_JBDOJC010000001.1"/>
</dbReference>
<evidence type="ECO:0008006" key="3">
    <source>
        <dbReference type="Google" id="ProtNLM"/>
    </source>
</evidence>